<dbReference type="Proteomes" id="UP000010847">
    <property type="component" value="Chromosome"/>
</dbReference>
<dbReference type="RefSeq" id="WP_006717116.1">
    <property type="nucleotide sequence ID" value="NZ_CP007032.1"/>
</dbReference>
<evidence type="ECO:0000313" key="2">
    <source>
        <dbReference type="Proteomes" id="UP000010847"/>
    </source>
</evidence>
<gene>
    <name evidence="1" type="ORF">DESME_08185</name>
</gene>
<protein>
    <submittedName>
        <fullName evidence="1">Uncharacterized protein</fullName>
    </submittedName>
</protein>
<dbReference type="EMBL" id="CP007032">
    <property type="protein sequence ID" value="AHF07049.1"/>
    <property type="molecule type" value="Genomic_DNA"/>
</dbReference>
<sequence length="70" mass="7635">MGKKKAVLTVAEAKQQLKDSVASIQPQKFLVKNFWPVTFGCFVVGMLSADSVKIRENIVSLAVSAIKKVI</sequence>
<dbReference type="HOGENOM" id="CLU_2751185_0_0_9"/>
<proteinExistence type="predicted"/>
<name>W0ECX1_9FIRM</name>
<evidence type="ECO:0000313" key="1">
    <source>
        <dbReference type="EMBL" id="AHF07049.1"/>
    </source>
</evidence>
<organism evidence="1 2">
    <name type="scientific">Desulfitobacterium metallireducens DSM 15288</name>
    <dbReference type="NCBI Taxonomy" id="871968"/>
    <lineage>
        <taxon>Bacteria</taxon>
        <taxon>Bacillati</taxon>
        <taxon>Bacillota</taxon>
        <taxon>Clostridia</taxon>
        <taxon>Eubacteriales</taxon>
        <taxon>Desulfitobacteriaceae</taxon>
        <taxon>Desulfitobacterium</taxon>
    </lineage>
</organism>
<keyword evidence="2" id="KW-1185">Reference proteome</keyword>
<accession>W0ECX1</accession>
<reference evidence="1 2" key="1">
    <citation type="submission" date="2013-12" db="EMBL/GenBank/DDBJ databases">
        <authorList>
            <consortium name="DOE Joint Genome Institute"/>
            <person name="Smidt H."/>
            <person name="Huntemann M."/>
            <person name="Han J."/>
            <person name="Chen A."/>
            <person name="Kyrpides N."/>
            <person name="Mavromatis K."/>
            <person name="Markowitz V."/>
            <person name="Palaniappan K."/>
            <person name="Ivanova N."/>
            <person name="Schaumberg A."/>
            <person name="Pati A."/>
            <person name="Liolios K."/>
            <person name="Nordberg H.P."/>
            <person name="Cantor M.N."/>
            <person name="Hua S.X."/>
            <person name="Woyke T."/>
        </authorList>
    </citation>
    <scope>NUCLEOTIDE SEQUENCE [LARGE SCALE GENOMIC DNA]</scope>
    <source>
        <strain evidence="2">DSM 15288</strain>
    </source>
</reference>
<dbReference type="AlphaFoldDB" id="W0ECX1"/>
<dbReference type="KEGG" id="dmt:DESME_08185"/>
<dbReference type="STRING" id="871968.DESME_08185"/>